<dbReference type="EMBL" id="BAABFX010000020">
    <property type="protein sequence ID" value="GAA4392234.1"/>
    <property type="molecule type" value="Genomic_DNA"/>
</dbReference>
<sequence length="70" mass="7791">MATTAICDPTLDSVNPAYRRRYAAFSRNGVRSGRWERSTGRSCPTGVCGWRTGTSHRNLQLDTTKEVGRT</sequence>
<protein>
    <submittedName>
        <fullName evidence="1">Uncharacterized protein</fullName>
    </submittedName>
</protein>
<proteinExistence type="predicted"/>
<reference evidence="2" key="1">
    <citation type="journal article" date="2019" name="Int. J. Syst. Evol. Microbiol.">
        <title>The Global Catalogue of Microorganisms (GCM) 10K type strain sequencing project: providing services to taxonomists for standard genome sequencing and annotation.</title>
        <authorList>
            <consortium name="The Broad Institute Genomics Platform"/>
            <consortium name="The Broad Institute Genome Sequencing Center for Infectious Disease"/>
            <person name="Wu L."/>
            <person name="Ma J."/>
        </authorList>
    </citation>
    <scope>NUCLEOTIDE SEQUENCE [LARGE SCALE GENOMIC DNA]</scope>
    <source>
        <strain evidence="2">JCM 17738</strain>
    </source>
</reference>
<name>A0ABP8JKJ6_9MICO</name>
<dbReference type="Proteomes" id="UP001500390">
    <property type="component" value="Unassembled WGS sequence"/>
</dbReference>
<evidence type="ECO:0000313" key="2">
    <source>
        <dbReference type="Proteomes" id="UP001500390"/>
    </source>
</evidence>
<accession>A0ABP8JKJ6</accession>
<organism evidence="1 2">
    <name type="scientific">Ornithinibacter aureus</name>
    <dbReference type="NCBI Taxonomy" id="622664"/>
    <lineage>
        <taxon>Bacteria</taxon>
        <taxon>Bacillati</taxon>
        <taxon>Actinomycetota</taxon>
        <taxon>Actinomycetes</taxon>
        <taxon>Micrococcales</taxon>
        <taxon>Intrasporangiaceae</taxon>
        <taxon>Ornithinibacter</taxon>
    </lineage>
</organism>
<gene>
    <name evidence="1" type="ORF">GCM10023153_11030</name>
</gene>
<comment type="caution">
    <text evidence="1">The sequence shown here is derived from an EMBL/GenBank/DDBJ whole genome shotgun (WGS) entry which is preliminary data.</text>
</comment>
<evidence type="ECO:0000313" key="1">
    <source>
        <dbReference type="EMBL" id="GAA4392234.1"/>
    </source>
</evidence>
<keyword evidence="2" id="KW-1185">Reference proteome</keyword>